<dbReference type="RefSeq" id="XP_007930690.1">
    <property type="nucleotide sequence ID" value="XM_007932499.1"/>
</dbReference>
<dbReference type="KEGG" id="pfj:MYCFIDRAFT_178447"/>
<dbReference type="EMBL" id="KB446563">
    <property type="protein sequence ID" value="EME78287.1"/>
    <property type="molecule type" value="Genomic_DNA"/>
</dbReference>
<evidence type="ECO:0000313" key="1">
    <source>
        <dbReference type="EMBL" id="EME78287.1"/>
    </source>
</evidence>
<dbReference type="HOGENOM" id="CLU_903527_0_0_1"/>
<evidence type="ECO:0000313" key="2">
    <source>
        <dbReference type="Proteomes" id="UP000016932"/>
    </source>
</evidence>
<dbReference type="AlphaFoldDB" id="M3ALI4"/>
<dbReference type="VEuPathDB" id="FungiDB:MYCFIDRAFT_178447"/>
<proteinExistence type="predicted"/>
<gene>
    <name evidence="1" type="ORF">MYCFIDRAFT_178447</name>
</gene>
<accession>M3ALI4</accession>
<dbReference type="Proteomes" id="UP000016932">
    <property type="component" value="Unassembled WGS sequence"/>
</dbReference>
<name>M3ALI4_PSEFD</name>
<sequence length="308" mass="34588">MFVLSAHNPLLLMSQSNFSEATTSPDTGFIQKNHIKSSWWKYLVVGRSSVFLCDKLHNLRPVPAQAVPIGGALAKSVHMAAESRLSGLAAAPRPESIKDKSNADTTVKIFGLYAYRPSLTTSAARDHGIELYPSLRSVVHKSLALILYPLHIGLQSIWTPRTYIMVLASRSKVNDQNFRTRFDLFAINMSQIKRLWQIIVGILALTATATAADGNEYSCRVERAQRAPGTSLPHFHQQMRLPVTRQHRNRKERKMEVTMAMISTTPRRIQQMAEEGTATSRGAETTFEPTPLALWTRMDDWQRFAEVA</sequence>
<dbReference type="GeneID" id="19333939"/>
<reference evidence="1 2" key="1">
    <citation type="journal article" date="2012" name="PLoS Pathog.">
        <title>Diverse lifestyles and strategies of plant pathogenesis encoded in the genomes of eighteen Dothideomycetes fungi.</title>
        <authorList>
            <person name="Ohm R.A."/>
            <person name="Feau N."/>
            <person name="Henrissat B."/>
            <person name="Schoch C.L."/>
            <person name="Horwitz B.A."/>
            <person name="Barry K.W."/>
            <person name="Condon B.J."/>
            <person name="Copeland A.C."/>
            <person name="Dhillon B."/>
            <person name="Glaser F."/>
            <person name="Hesse C.N."/>
            <person name="Kosti I."/>
            <person name="LaButti K."/>
            <person name="Lindquist E.A."/>
            <person name="Lucas S."/>
            <person name="Salamov A.A."/>
            <person name="Bradshaw R.E."/>
            <person name="Ciuffetti L."/>
            <person name="Hamelin R.C."/>
            <person name="Kema G.H.J."/>
            <person name="Lawrence C."/>
            <person name="Scott J.A."/>
            <person name="Spatafora J.W."/>
            <person name="Turgeon B.G."/>
            <person name="de Wit P.J.G.M."/>
            <person name="Zhong S."/>
            <person name="Goodwin S.B."/>
            <person name="Grigoriev I.V."/>
        </authorList>
    </citation>
    <scope>NUCLEOTIDE SEQUENCE [LARGE SCALE GENOMIC DNA]</scope>
    <source>
        <strain evidence="1 2">CIRAD86</strain>
    </source>
</reference>
<keyword evidence="2" id="KW-1185">Reference proteome</keyword>
<organism evidence="1 2">
    <name type="scientific">Pseudocercospora fijiensis (strain CIRAD86)</name>
    <name type="common">Black leaf streak disease fungus</name>
    <name type="synonym">Mycosphaerella fijiensis</name>
    <dbReference type="NCBI Taxonomy" id="383855"/>
    <lineage>
        <taxon>Eukaryota</taxon>
        <taxon>Fungi</taxon>
        <taxon>Dikarya</taxon>
        <taxon>Ascomycota</taxon>
        <taxon>Pezizomycotina</taxon>
        <taxon>Dothideomycetes</taxon>
        <taxon>Dothideomycetidae</taxon>
        <taxon>Mycosphaerellales</taxon>
        <taxon>Mycosphaerellaceae</taxon>
        <taxon>Pseudocercospora</taxon>
    </lineage>
</organism>
<protein>
    <submittedName>
        <fullName evidence="1">Uncharacterized protein</fullName>
    </submittedName>
</protein>